<sequence length="397" mass="41591">MNTKTDASRLAAGLTTMAVIVGLIALSVGFFRGSFTKTVPLTVISQRAGLVMNPEARVKLHGAQIGSVSSIERFADGRAALHLAMDPKYLDLVPDNVRVEIASSTVFGAKAVELIPPDQPSGHSVRPGQVLSADHVVVEINTVFEQLSSLLARIEPAKLSEVLGAMSSALNGRGSQISQMLTDFDDFLAAIDPSLETLNHEFEAAPPVIEAYADVAPELLTIIESTTTAADTITEERRNLDALLLSAIGLADVGSDVVGGNRQAISAVAHLLAPTTDLTNAYHEALTCGLGGAAELAKAPGTPVPGGLLLQTIVFGQERYRYPANLPKVAATGGPQCTDLPKVPFQKSPPFVITDVNANPAQYGNEGILLNSDGLKQMLYGPIDGPPRNSAQIGHPG</sequence>
<dbReference type="GO" id="GO:0005576">
    <property type="term" value="C:extracellular region"/>
    <property type="evidence" value="ECO:0007669"/>
    <property type="project" value="TreeGrafter"/>
</dbReference>
<dbReference type="OrthoDB" id="3460188at2"/>
<dbReference type="RefSeq" id="WP_069392943.1">
    <property type="nucleotide sequence ID" value="NZ_AP022594.1"/>
</dbReference>
<proteinExistence type="predicted"/>
<dbReference type="PANTHER" id="PTHR33371:SF19">
    <property type="entry name" value="MCE-FAMILY PROTEIN MCE4A"/>
    <property type="match status" value="1"/>
</dbReference>
<dbReference type="Pfam" id="PF11887">
    <property type="entry name" value="Mce4_CUP1"/>
    <property type="match status" value="1"/>
</dbReference>
<keyword evidence="2" id="KW-1185">Reference proteome</keyword>
<dbReference type="InterPro" id="IPR052336">
    <property type="entry name" value="MlaD_Phospholipid_Transporter"/>
</dbReference>
<name>A0A7I7SJK1_9MYCO</name>
<dbReference type="EMBL" id="NCXO01000012">
    <property type="protein sequence ID" value="OSC34239.1"/>
    <property type="molecule type" value="Genomic_DNA"/>
</dbReference>
<protein>
    <submittedName>
        <fullName evidence="1">MCE-family protein</fullName>
    </submittedName>
</protein>
<accession>A0A7I7SJK1</accession>
<dbReference type="InterPro" id="IPR003399">
    <property type="entry name" value="Mce/MlaD"/>
</dbReference>
<evidence type="ECO:0000313" key="2">
    <source>
        <dbReference type="Proteomes" id="UP000193577"/>
    </source>
</evidence>
<comment type="caution">
    <text evidence="1">The sequence shown here is derived from an EMBL/GenBank/DDBJ whole genome shotgun (WGS) entry which is preliminary data.</text>
</comment>
<dbReference type="Pfam" id="PF02470">
    <property type="entry name" value="MlaD"/>
    <property type="match status" value="1"/>
</dbReference>
<dbReference type="AlphaFoldDB" id="A0A7I7SJK1"/>
<dbReference type="PANTHER" id="PTHR33371">
    <property type="entry name" value="INTERMEMBRANE PHOSPHOLIPID TRANSPORT SYSTEM BINDING PROTEIN MLAD-RELATED"/>
    <property type="match status" value="1"/>
</dbReference>
<dbReference type="InterPro" id="IPR024516">
    <property type="entry name" value="Mce_C"/>
</dbReference>
<dbReference type="InterPro" id="IPR005693">
    <property type="entry name" value="Mce"/>
</dbReference>
<gene>
    <name evidence="1" type="ORF">B8W67_07825</name>
</gene>
<dbReference type="GO" id="GO:0051701">
    <property type="term" value="P:biological process involved in interaction with host"/>
    <property type="evidence" value="ECO:0007669"/>
    <property type="project" value="TreeGrafter"/>
</dbReference>
<organism evidence="1 2">
    <name type="scientific">Mycolicibacillus koreensis</name>
    <dbReference type="NCBI Taxonomy" id="1069220"/>
    <lineage>
        <taxon>Bacteria</taxon>
        <taxon>Bacillati</taxon>
        <taxon>Actinomycetota</taxon>
        <taxon>Actinomycetes</taxon>
        <taxon>Mycobacteriales</taxon>
        <taxon>Mycobacteriaceae</taxon>
        <taxon>Mycolicibacillus</taxon>
    </lineage>
</organism>
<reference evidence="1 2" key="1">
    <citation type="submission" date="2017-04" db="EMBL/GenBank/DDBJ databases">
        <title>The new phylogeny of genus Mycobacterium.</title>
        <authorList>
            <person name="Tortoli E."/>
            <person name="Trovato A."/>
            <person name="Cirillo D.M."/>
        </authorList>
    </citation>
    <scope>NUCLEOTIDE SEQUENCE [LARGE SCALE GENOMIC DNA]</scope>
    <source>
        <strain evidence="1 2">KCTC 19819</strain>
    </source>
</reference>
<dbReference type="Proteomes" id="UP000193577">
    <property type="component" value="Unassembled WGS sequence"/>
</dbReference>
<evidence type="ECO:0000313" key="1">
    <source>
        <dbReference type="EMBL" id="OSC34239.1"/>
    </source>
</evidence>
<dbReference type="NCBIfam" id="TIGR00996">
    <property type="entry name" value="Mtu_fam_mce"/>
    <property type="match status" value="1"/>
</dbReference>